<proteinExistence type="predicted"/>
<sequence length="189" mass="21286">MTRSKAKQLKKRFNLVVQAFMGSLELEGVNWSVTPHTVYDLIAEEELAEAFTQMIFERTTPQDMEELEDIDQVTQEELQKDPYSKEPASKRARDLIPEVPQEILQEVTQATSIGPKTHLGSPRLSSCTVSETYHISVVCRTPAHLCALYKESAKRKIKEVNLVEHSEGTTHVDASNFANDLDEAALVEN</sequence>
<protein>
    <submittedName>
        <fullName evidence="1">(thale cress) hypothetical protein</fullName>
    </submittedName>
</protein>
<name>A0A7G2ETN3_ARATH</name>
<dbReference type="EMBL" id="LR881468">
    <property type="protein sequence ID" value="CAD5324768.1"/>
    <property type="molecule type" value="Genomic_DNA"/>
</dbReference>
<organism evidence="1 2">
    <name type="scientific">Arabidopsis thaliana</name>
    <name type="common">Mouse-ear cress</name>
    <dbReference type="NCBI Taxonomy" id="3702"/>
    <lineage>
        <taxon>Eukaryota</taxon>
        <taxon>Viridiplantae</taxon>
        <taxon>Streptophyta</taxon>
        <taxon>Embryophyta</taxon>
        <taxon>Tracheophyta</taxon>
        <taxon>Spermatophyta</taxon>
        <taxon>Magnoliopsida</taxon>
        <taxon>eudicotyledons</taxon>
        <taxon>Gunneridae</taxon>
        <taxon>Pentapetalae</taxon>
        <taxon>rosids</taxon>
        <taxon>malvids</taxon>
        <taxon>Brassicales</taxon>
        <taxon>Brassicaceae</taxon>
        <taxon>Camelineae</taxon>
        <taxon>Arabidopsis</taxon>
    </lineage>
</organism>
<evidence type="ECO:0000313" key="1">
    <source>
        <dbReference type="EMBL" id="CAD5324768.1"/>
    </source>
</evidence>
<gene>
    <name evidence="1" type="ORF">AT9943_LOCUS12650</name>
</gene>
<dbReference type="Proteomes" id="UP000516314">
    <property type="component" value="Chromosome 3"/>
</dbReference>
<accession>A0A7G2ETN3</accession>
<dbReference type="AlphaFoldDB" id="A0A7G2ETN3"/>
<evidence type="ECO:0000313" key="2">
    <source>
        <dbReference type="Proteomes" id="UP000516314"/>
    </source>
</evidence>
<reference evidence="1 2" key="1">
    <citation type="submission" date="2020-09" db="EMBL/GenBank/DDBJ databases">
        <authorList>
            <person name="Ashkenazy H."/>
        </authorList>
    </citation>
    <scope>NUCLEOTIDE SEQUENCE [LARGE SCALE GENOMIC DNA]</scope>
    <source>
        <strain evidence="2">cv. Cdm-0</strain>
    </source>
</reference>